<organism evidence="1 2">
    <name type="scientific">Trichomalopsis sarcophagae</name>
    <dbReference type="NCBI Taxonomy" id="543379"/>
    <lineage>
        <taxon>Eukaryota</taxon>
        <taxon>Metazoa</taxon>
        <taxon>Ecdysozoa</taxon>
        <taxon>Arthropoda</taxon>
        <taxon>Hexapoda</taxon>
        <taxon>Insecta</taxon>
        <taxon>Pterygota</taxon>
        <taxon>Neoptera</taxon>
        <taxon>Endopterygota</taxon>
        <taxon>Hymenoptera</taxon>
        <taxon>Apocrita</taxon>
        <taxon>Proctotrupomorpha</taxon>
        <taxon>Chalcidoidea</taxon>
        <taxon>Pteromalidae</taxon>
        <taxon>Pteromalinae</taxon>
        <taxon>Trichomalopsis</taxon>
    </lineage>
</organism>
<comment type="caution">
    <text evidence="1">The sequence shown here is derived from an EMBL/GenBank/DDBJ whole genome shotgun (WGS) entry which is preliminary data.</text>
</comment>
<dbReference type="AlphaFoldDB" id="A0A232F9G4"/>
<dbReference type="EMBL" id="NNAY01000627">
    <property type="protein sequence ID" value="OXU27315.1"/>
    <property type="molecule type" value="Genomic_DNA"/>
</dbReference>
<keyword evidence="2" id="KW-1185">Reference proteome</keyword>
<sequence length="96" mass="11339">MLSRRVYRMVVVLNMGSTLLILFWLRETSDLIICAVINGRGMLCVERSFLFIRETFFTRCATLCFSPKRRRTSDSENSMGDLWYFEWMASSKFSKD</sequence>
<protein>
    <submittedName>
        <fullName evidence="1">Uncharacterized protein</fullName>
    </submittedName>
</protein>
<accession>A0A232F9G4</accession>
<evidence type="ECO:0000313" key="1">
    <source>
        <dbReference type="EMBL" id="OXU27315.1"/>
    </source>
</evidence>
<name>A0A232F9G4_9HYME</name>
<reference evidence="1 2" key="1">
    <citation type="journal article" date="2017" name="Curr. Biol.">
        <title>The Evolution of Venom by Co-option of Single-Copy Genes.</title>
        <authorList>
            <person name="Martinson E.O."/>
            <person name="Mrinalini"/>
            <person name="Kelkar Y.D."/>
            <person name="Chang C.H."/>
            <person name="Werren J.H."/>
        </authorList>
    </citation>
    <scope>NUCLEOTIDE SEQUENCE [LARGE SCALE GENOMIC DNA]</scope>
    <source>
        <strain evidence="1 2">Alberta</strain>
        <tissue evidence="1">Whole body</tissue>
    </source>
</reference>
<dbReference type="Proteomes" id="UP000215335">
    <property type="component" value="Unassembled WGS sequence"/>
</dbReference>
<gene>
    <name evidence="1" type="ORF">TSAR_008170</name>
</gene>
<evidence type="ECO:0000313" key="2">
    <source>
        <dbReference type="Proteomes" id="UP000215335"/>
    </source>
</evidence>
<proteinExistence type="predicted"/>